<evidence type="ECO:0000256" key="2">
    <source>
        <dbReference type="ARBA" id="ARBA00022801"/>
    </source>
</evidence>
<evidence type="ECO:0000256" key="1">
    <source>
        <dbReference type="ARBA" id="ARBA00022723"/>
    </source>
</evidence>
<keyword evidence="2" id="KW-0378">Hydrolase</keyword>
<accession>A0ABQ5UL44</accession>
<comment type="similarity">
    <text evidence="4">Belongs to the cyclic nucleotide phosphodiesterase class-III family.</text>
</comment>
<protein>
    <recommendedName>
        <fullName evidence="5">Calcineurin-like phosphoesterase domain-containing protein</fullName>
    </recommendedName>
</protein>
<dbReference type="PANTHER" id="PTHR42988">
    <property type="entry name" value="PHOSPHOHYDROLASE"/>
    <property type="match status" value="1"/>
</dbReference>
<feature type="domain" description="Calcineurin-like phosphoesterase" evidence="5">
    <location>
        <begin position="7"/>
        <end position="184"/>
    </location>
</feature>
<keyword evidence="7" id="KW-1185">Reference proteome</keyword>
<dbReference type="InterPro" id="IPR029052">
    <property type="entry name" value="Metallo-depent_PP-like"/>
</dbReference>
<dbReference type="Gene3D" id="3.60.21.10">
    <property type="match status" value="1"/>
</dbReference>
<dbReference type="Proteomes" id="UP001161405">
    <property type="component" value="Unassembled WGS sequence"/>
</dbReference>
<comment type="caution">
    <text evidence="6">The sequence shown here is derived from an EMBL/GenBank/DDBJ whole genome shotgun (WGS) entry which is preliminary data.</text>
</comment>
<dbReference type="InterPro" id="IPR050884">
    <property type="entry name" value="CNP_phosphodiesterase-III"/>
</dbReference>
<dbReference type="EMBL" id="BSNI01000001">
    <property type="protein sequence ID" value="GLQ15766.1"/>
    <property type="molecule type" value="Genomic_DNA"/>
</dbReference>
<keyword evidence="3" id="KW-0408">Iron</keyword>
<dbReference type="SUPFAM" id="SSF56300">
    <property type="entry name" value="Metallo-dependent phosphatases"/>
    <property type="match status" value="1"/>
</dbReference>
<evidence type="ECO:0000313" key="7">
    <source>
        <dbReference type="Proteomes" id="UP001161405"/>
    </source>
</evidence>
<reference evidence="6" key="2">
    <citation type="submission" date="2023-01" db="EMBL/GenBank/DDBJ databases">
        <title>Draft genome sequence of Maritalea porphyrae strain NBRC 107169.</title>
        <authorList>
            <person name="Sun Q."/>
            <person name="Mori K."/>
        </authorList>
    </citation>
    <scope>NUCLEOTIDE SEQUENCE</scope>
    <source>
        <strain evidence="6">NBRC 107169</strain>
    </source>
</reference>
<dbReference type="Pfam" id="PF00149">
    <property type="entry name" value="Metallophos"/>
    <property type="match status" value="1"/>
</dbReference>
<reference evidence="6" key="1">
    <citation type="journal article" date="2014" name="Int. J. Syst. Evol. Microbiol.">
        <title>Complete genome of a new Firmicutes species belonging to the dominant human colonic microbiota ('Ruminococcus bicirculans') reveals two chromosomes and a selective capacity to utilize plant glucans.</title>
        <authorList>
            <consortium name="NISC Comparative Sequencing Program"/>
            <person name="Wegmann U."/>
            <person name="Louis P."/>
            <person name="Goesmann A."/>
            <person name="Henrissat B."/>
            <person name="Duncan S.H."/>
            <person name="Flint H.J."/>
        </authorList>
    </citation>
    <scope>NUCLEOTIDE SEQUENCE</scope>
    <source>
        <strain evidence="6">NBRC 107169</strain>
    </source>
</reference>
<dbReference type="InterPro" id="IPR004843">
    <property type="entry name" value="Calcineurin-like_PHP"/>
</dbReference>
<evidence type="ECO:0000256" key="3">
    <source>
        <dbReference type="ARBA" id="ARBA00023004"/>
    </source>
</evidence>
<dbReference type="PANTHER" id="PTHR42988:SF2">
    <property type="entry name" value="CYCLIC NUCLEOTIDE PHOSPHODIESTERASE CBUA0032-RELATED"/>
    <property type="match status" value="1"/>
</dbReference>
<evidence type="ECO:0000259" key="5">
    <source>
        <dbReference type="Pfam" id="PF00149"/>
    </source>
</evidence>
<evidence type="ECO:0000313" key="6">
    <source>
        <dbReference type="EMBL" id="GLQ15766.1"/>
    </source>
</evidence>
<evidence type="ECO:0000256" key="4">
    <source>
        <dbReference type="ARBA" id="ARBA00025742"/>
    </source>
</evidence>
<keyword evidence="1" id="KW-0479">Metal-binding</keyword>
<sequence>MPEGLLTQLTDHLKTQAPELIAVSGDLVNLALPKEFEAAKTWLEELGPSEQIAVIPGNHDAYVEDGLKSAAEQWGDYMKGMTLSEQQFPYWRQEGCVALIGCSSAITTPPFFAHGEFDEAQAERLIEILKLTGDAGLYRIVMIHHPPHDDVKQIWRRGLKGRDLFRKTIKDHGAELVLHGHLHRSMINPLPGPTGDIPLIGIASAASGNGGKYPPARYNLFDVQKVGNKFECQMTEFGYQRIGDGVTKRLEMVIN</sequence>
<gene>
    <name evidence="6" type="ORF">GCM10007879_00150</name>
</gene>
<name>A0ABQ5UL44_9HYPH</name>
<proteinExistence type="inferred from homology"/>
<organism evidence="6 7">
    <name type="scientific">Maritalea porphyrae</name>
    <dbReference type="NCBI Taxonomy" id="880732"/>
    <lineage>
        <taxon>Bacteria</taxon>
        <taxon>Pseudomonadati</taxon>
        <taxon>Pseudomonadota</taxon>
        <taxon>Alphaproteobacteria</taxon>
        <taxon>Hyphomicrobiales</taxon>
        <taxon>Devosiaceae</taxon>
        <taxon>Maritalea</taxon>
    </lineage>
</organism>